<dbReference type="SUPFAM" id="SSF47336">
    <property type="entry name" value="ACP-like"/>
    <property type="match status" value="1"/>
</dbReference>
<dbReference type="InterPro" id="IPR020845">
    <property type="entry name" value="AMP-binding_CS"/>
</dbReference>
<name>A0A317WAN0_9EURO</name>
<keyword evidence="8" id="KW-1185">Reference proteome</keyword>
<keyword evidence="2" id="KW-0597">Phosphoprotein</keyword>
<feature type="transmembrane region" description="Helical" evidence="3">
    <location>
        <begin position="210"/>
        <end position="234"/>
    </location>
</feature>
<evidence type="ECO:0000313" key="8">
    <source>
        <dbReference type="Proteomes" id="UP000247233"/>
    </source>
</evidence>
<accession>A0A317WAN0</accession>
<dbReference type="InterPro" id="IPR051414">
    <property type="entry name" value="Adenylate-forming_Reductase"/>
</dbReference>
<evidence type="ECO:0000259" key="6">
    <source>
        <dbReference type="Pfam" id="PF07993"/>
    </source>
</evidence>
<evidence type="ECO:0000259" key="4">
    <source>
        <dbReference type="Pfam" id="PF00501"/>
    </source>
</evidence>
<dbReference type="PANTHER" id="PTHR43439:SF2">
    <property type="entry name" value="ENZYME, PUTATIVE (JCVI)-RELATED"/>
    <property type="match status" value="1"/>
</dbReference>
<dbReference type="InterPro" id="IPR036291">
    <property type="entry name" value="NAD(P)-bd_dom_sf"/>
</dbReference>
<organism evidence="7 8">
    <name type="scientific">Aspergillus heteromorphus CBS 117.55</name>
    <dbReference type="NCBI Taxonomy" id="1448321"/>
    <lineage>
        <taxon>Eukaryota</taxon>
        <taxon>Fungi</taxon>
        <taxon>Dikarya</taxon>
        <taxon>Ascomycota</taxon>
        <taxon>Pezizomycotina</taxon>
        <taxon>Eurotiomycetes</taxon>
        <taxon>Eurotiomycetidae</taxon>
        <taxon>Eurotiales</taxon>
        <taxon>Aspergillaceae</taxon>
        <taxon>Aspergillus</taxon>
        <taxon>Aspergillus subgen. Circumdati</taxon>
    </lineage>
</organism>
<dbReference type="SUPFAM" id="SSF56801">
    <property type="entry name" value="Acetyl-CoA synthetase-like"/>
    <property type="match status" value="1"/>
</dbReference>
<evidence type="ECO:0000259" key="5">
    <source>
        <dbReference type="Pfam" id="PF00550"/>
    </source>
</evidence>
<dbReference type="Pfam" id="PF00550">
    <property type="entry name" value="PP-binding"/>
    <property type="match status" value="1"/>
</dbReference>
<evidence type="ECO:0000256" key="2">
    <source>
        <dbReference type="ARBA" id="ARBA00022553"/>
    </source>
</evidence>
<keyword evidence="3" id="KW-0472">Membrane</keyword>
<evidence type="ECO:0000256" key="3">
    <source>
        <dbReference type="SAM" id="Phobius"/>
    </source>
</evidence>
<dbReference type="OrthoDB" id="429813at2759"/>
<dbReference type="InterPro" id="IPR036736">
    <property type="entry name" value="ACP-like_sf"/>
</dbReference>
<dbReference type="InterPro" id="IPR042099">
    <property type="entry name" value="ANL_N_sf"/>
</dbReference>
<feature type="domain" description="Carrier" evidence="5">
    <location>
        <begin position="551"/>
        <end position="614"/>
    </location>
</feature>
<sequence>MIAPTPSEFDPRSQLFPHIVDHYAKVKPDAVYAEFPASSISDEGYRPITYLALANAINGLAGWLTERLGPGRGEILAYVGPGDLRYPALVLAAVKAGYCIFTPSPRNSAVAHRSLLERLNSSPLEIIDVPSVEELLTTEYPYFEYPKTYPEAAKDGLVVMHTSGSTGIPKPVTWTLDAAVKHIHTQMLSPSFGVKGPCIGKKLYLTMPPFHAAGLALFLFATIPVGITLVLPLAGLPTAASMVATRKQTPFDFAVVPPSIVQELAQSPELLDYCSTHLEHLVYCGGDVPQAIGDSVARKLRLVNQYGASELGFITTIDFKSNRDLRADWRYLKSNPGVGVELRHVSGEEHEIVMVRDPKSEFQQFCFSVFPELQEYHTSDLVIRHPDPAKSDLWRTSARIDDVIVFLNGEKTNPVSMEQHIIAASSQVTGVLVAGAQRFQAALVVELGGQTLSTSERAAVMEQLWPSIVHANAECPAHARIAKSHILFTTPEKPMLRSSKGTVQRASTLALYAQELEGLYADADKLSEQHDPEEGELPGPGGVDDATAVAEYIRGTVLSITGWSPDKLSDAENWFNLGLDSLQTITATRVLKRGLNIPTLTPNVIYLHPTVTALTLAARDLHHHLETSTEAQKHASLQERDQLLEELLSQIEPPSTAPSTVEQPPTHSVILTGSTGHLGTYLLDALLNNPTVSHIHCLNRRPNAQDTQQQRTASYNLTPIDPSRVTFWTTDLTQPNLGLQPSDLAHLSQTTTLIIHNAWTVNFNLSLSSFKPNLNGVINLLNFTNHATHTPPLFFISSISSIMGHHTPTTLVPESLITTTTVPSPTGYATSKYIAEHLLAHAPGTRTSFARVGQISGPVRHPGLWNKSEWFPSLVLSSVHVGALPDSLGPTLDRIDWVPVDLLSDVLVELALLPPPQSHSENIAEEKDEGRVTVHHPLNLHPQTWNNLRPHVANAIGLSGQIIPAKEWVQRVRSDIESSGREGGDAVKNGELKASLERNPAAKLLGFLEAAMAQEVGEDVLDTRCTAERSERLRGVEGVKGTWVEKWVGEWLGG</sequence>
<dbReference type="RefSeq" id="XP_025400029.1">
    <property type="nucleotide sequence ID" value="XM_025547052.1"/>
</dbReference>
<feature type="domain" description="AMP-dependent synthetase/ligase" evidence="4">
    <location>
        <begin position="23"/>
        <end position="330"/>
    </location>
</feature>
<dbReference type="PANTHER" id="PTHR43439">
    <property type="entry name" value="PHENYLACETATE-COENZYME A LIGASE"/>
    <property type="match status" value="1"/>
</dbReference>
<evidence type="ECO:0000313" key="7">
    <source>
        <dbReference type="EMBL" id="PWY83586.1"/>
    </source>
</evidence>
<keyword evidence="3" id="KW-0812">Transmembrane</keyword>
<dbReference type="Pfam" id="PF00501">
    <property type="entry name" value="AMP-binding"/>
    <property type="match status" value="1"/>
</dbReference>
<dbReference type="Gene3D" id="3.40.50.720">
    <property type="entry name" value="NAD(P)-binding Rossmann-like Domain"/>
    <property type="match status" value="1"/>
</dbReference>
<dbReference type="InterPro" id="IPR013120">
    <property type="entry name" value="FAR_NAD-bd"/>
</dbReference>
<dbReference type="GeneID" id="37069289"/>
<keyword evidence="3" id="KW-1133">Transmembrane helix</keyword>
<evidence type="ECO:0000256" key="1">
    <source>
        <dbReference type="ARBA" id="ARBA00022450"/>
    </source>
</evidence>
<dbReference type="Pfam" id="PF23562">
    <property type="entry name" value="AMP-binding_C_3"/>
    <property type="match status" value="1"/>
</dbReference>
<dbReference type="PROSITE" id="PS00455">
    <property type="entry name" value="AMP_BINDING"/>
    <property type="match status" value="1"/>
</dbReference>
<protein>
    <submittedName>
        <fullName evidence="7">Acetyl-CoA synthetase-like protein</fullName>
    </submittedName>
</protein>
<dbReference type="Proteomes" id="UP000247233">
    <property type="component" value="Unassembled WGS sequence"/>
</dbReference>
<gene>
    <name evidence="7" type="ORF">BO70DRAFT_403864</name>
</gene>
<dbReference type="Pfam" id="PF07993">
    <property type="entry name" value="NAD_binding_4"/>
    <property type="match status" value="1"/>
</dbReference>
<dbReference type="VEuPathDB" id="FungiDB:BO70DRAFT_403864"/>
<dbReference type="EMBL" id="MSFL01000010">
    <property type="protein sequence ID" value="PWY83586.1"/>
    <property type="molecule type" value="Genomic_DNA"/>
</dbReference>
<comment type="caution">
    <text evidence="7">The sequence shown here is derived from an EMBL/GenBank/DDBJ whole genome shotgun (WGS) entry which is preliminary data.</text>
</comment>
<reference evidence="7 8" key="1">
    <citation type="submission" date="2016-12" db="EMBL/GenBank/DDBJ databases">
        <title>The genomes of Aspergillus section Nigri reveals drivers in fungal speciation.</title>
        <authorList>
            <consortium name="DOE Joint Genome Institute"/>
            <person name="Vesth T.C."/>
            <person name="Nybo J."/>
            <person name="Theobald S."/>
            <person name="Brandl J."/>
            <person name="Frisvad J.C."/>
            <person name="Nielsen K.F."/>
            <person name="Lyhne E.K."/>
            <person name="Kogle M.E."/>
            <person name="Kuo A."/>
            <person name="Riley R."/>
            <person name="Clum A."/>
            <person name="Nolan M."/>
            <person name="Lipzen A."/>
            <person name="Salamov A."/>
            <person name="Henrissat B."/>
            <person name="Wiebenga A."/>
            <person name="De Vries R.P."/>
            <person name="Grigoriev I.V."/>
            <person name="Mortensen U.H."/>
            <person name="Andersen M.R."/>
            <person name="Baker S.E."/>
        </authorList>
    </citation>
    <scope>NUCLEOTIDE SEQUENCE [LARGE SCALE GENOMIC DNA]</scope>
    <source>
        <strain evidence="7 8">CBS 117.55</strain>
    </source>
</reference>
<feature type="domain" description="Thioester reductase (TE)" evidence="6">
    <location>
        <begin position="671"/>
        <end position="905"/>
    </location>
</feature>
<dbReference type="InterPro" id="IPR000873">
    <property type="entry name" value="AMP-dep_synth/lig_dom"/>
</dbReference>
<keyword evidence="1" id="KW-0596">Phosphopantetheine</keyword>
<dbReference type="Gene3D" id="1.10.1200.10">
    <property type="entry name" value="ACP-like"/>
    <property type="match status" value="1"/>
</dbReference>
<proteinExistence type="predicted"/>
<dbReference type="AlphaFoldDB" id="A0A317WAN0"/>
<dbReference type="STRING" id="1448321.A0A317WAN0"/>
<dbReference type="SUPFAM" id="SSF51735">
    <property type="entry name" value="NAD(P)-binding Rossmann-fold domains"/>
    <property type="match status" value="1"/>
</dbReference>
<dbReference type="InterPro" id="IPR009081">
    <property type="entry name" value="PP-bd_ACP"/>
</dbReference>
<dbReference type="Gene3D" id="3.40.50.12780">
    <property type="entry name" value="N-terminal domain of ligase-like"/>
    <property type="match status" value="1"/>
</dbReference>